<dbReference type="NCBIfam" id="NF042926">
    <property type="entry name" value="capsid_Caudo_1"/>
    <property type="match status" value="1"/>
</dbReference>
<evidence type="ECO:0000313" key="1">
    <source>
        <dbReference type="EMBL" id="WLJ25601.1"/>
    </source>
</evidence>
<organism evidence="1">
    <name type="scientific">Corynebacterium phage HS03</name>
    <dbReference type="NCBI Taxonomy" id="3056390"/>
    <lineage>
        <taxon>Viruses</taxon>
    </lineage>
</organism>
<dbReference type="Pfam" id="PF25209">
    <property type="entry name" value="Phage_capsid_4"/>
    <property type="match status" value="1"/>
</dbReference>
<sequence length="304" mass="32706">MADFTFPLSPARVNDEGTITTSMLVQEPTRLSSYVAELTQANLVSQFLFTSTAANGGAIMYDRLEANMATAAEKPGVIAPGAEFPAFSTAQGKPVVDPVVKTGGHYDLTREAEKRNDPIILQRGANRVANTMVKDIDDRAFQVIDGVISTMDNGLKLESSGWAAAGKVTASNKTALTGEGKLIDDIEEAKLKIEETNLGYMPDTLVLKPRDAKNLRAILGVDKWQQILSTLGITLYVSNTNSLGEGEGLLLQRGAVGVMGVEDPISTDNEYIKGRQVTRFYTWATMAFGVTDPLSVVKLSGLEQ</sequence>
<name>A0AA49X246_9VIRU</name>
<reference evidence="1" key="1">
    <citation type="submission" date="2023-04" db="EMBL/GenBank/DDBJ databases">
        <title>The human skin virome in hidradenitis suppurativa patients.</title>
        <authorList>
            <person name="Jansen D."/>
        </authorList>
    </citation>
    <scope>NUCLEOTIDE SEQUENCE</scope>
    <source>
        <strain evidence="1">VC1_JansenPhageC</strain>
    </source>
</reference>
<protein>
    <submittedName>
        <fullName evidence="1">Capsid protein</fullName>
    </submittedName>
</protein>
<proteinExistence type="predicted"/>
<accession>A0AA49X246</accession>
<dbReference type="SUPFAM" id="SSF56563">
    <property type="entry name" value="Major capsid protein gp5"/>
    <property type="match status" value="1"/>
</dbReference>
<dbReference type="EMBL" id="OQ890313">
    <property type="protein sequence ID" value="WLJ25601.1"/>
    <property type="molecule type" value="Genomic_DNA"/>
</dbReference>
<dbReference type="InterPro" id="IPR049995">
    <property type="entry name" value="Capsid_mycobact-type"/>
</dbReference>